<dbReference type="Pfam" id="PF02843">
    <property type="entry name" value="GARS_C"/>
    <property type="match status" value="1"/>
</dbReference>
<keyword evidence="8 14" id="KW-0067">ATP-binding</keyword>
<feature type="binding site" evidence="13">
    <location>
        <position position="441"/>
    </location>
    <ligand>
        <name>substrate</name>
    </ligand>
</feature>
<name>A0A915XHT0_9BACT</name>
<keyword evidence="9" id="KW-0460">Magnesium</keyword>
<dbReference type="AlphaFoldDB" id="A0A915XHT0"/>
<dbReference type="HAMAP" id="MF_01929">
    <property type="entry name" value="PurE_classI"/>
    <property type="match status" value="1"/>
</dbReference>
<dbReference type="InterPro" id="IPR011054">
    <property type="entry name" value="Rudment_hybrid_motif"/>
</dbReference>
<dbReference type="Pfam" id="PF01071">
    <property type="entry name" value="GARS_A"/>
    <property type="match status" value="1"/>
</dbReference>
<dbReference type="Gene3D" id="3.40.50.20">
    <property type="match status" value="1"/>
</dbReference>
<comment type="cofactor">
    <cofactor evidence="2">
        <name>Mg(2+)</name>
        <dbReference type="ChEBI" id="CHEBI:18420"/>
    </cofactor>
</comment>
<comment type="catalytic activity">
    <reaction evidence="12">
        <text>5-phospho-beta-D-ribosylamine + glycine + ATP = N(1)-(5-phospho-beta-D-ribosyl)glycinamide + ADP + phosphate + H(+)</text>
        <dbReference type="Rhea" id="RHEA:17453"/>
        <dbReference type="ChEBI" id="CHEBI:15378"/>
        <dbReference type="ChEBI" id="CHEBI:30616"/>
        <dbReference type="ChEBI" id="CHEBI:43474"/>
        <dbReference type="ChEBI" id="CHEBI:57305"/>
        <dbReference type="ChEBI" id="CHEBI:58681"/>
        <dbReference type="ChEBI" id="CHEBI:143788"/>
        <dbReference type="ChEBI" id="CHEBI:456216"/>
        <dbReference type="EC" id="6.3.4.13"/>
    </reaction>
</comment>
<dbReference type="SUPFAM" id="SSF52440">
    <property type="entry name" value="PreATP-grasp domain"/>
    <property type="match status" value="1"/>
</dbReference>
<dbReference type="GO" id="GO:0006189">
    <property type="term" value="P:'de novo' IMP biosynthetic process"/>
    <property type="evidence" value="ECO:0007669"/>
    <property type="project" value="UniProtKB-UniRule"/>
</dbReference>
<dbReference type="InterPro" id="IPR016185">
    <property type="entry name" value="PreATP-grasp_dom_sf"/>
</dbReference>
<dbReference type="InterPro" id="IPR000031">
    <property type="entry name" value="PurE_dom"/>
</dbReference>
<evidence type="ECO:0000256" key="9">
    <source>
        <dbReference type="ARBA" id="ARBA00022842"/>
    </source>
</evidence>
<dbReference type="InterPro" id="IPR000115">
    <property type="entry name" value="PRibGlycinamide_synth"/>
</dbReference>
<dbReference type="NCBIfam" id="TIGR01162">
    <property type="entry name" value="purE"/>
    <property type="match status" value="1"/>
</dbReference>
<dbReference type="SMART" id="SM01001">
    <property type="entry name" value="AIRC"/>
    <property type="match status" value="1"/>
</dbReference>
<comment type="pathway">
    <text evidence="13">Purine metabolism; IMP biosynthesis via de novo pathway; 5-amino-1-(5-phospho-D-ribosyl)imidazole-4-carboxylate from 5-amino-1-(5-phospho-D-ribosyl)imidazole (N5-CAIR route): step 2/2.</text>
</comment>
<dbReference type="PANTHER" id="PTHR43472:SF1">
    <property type="entry name" value="PHOSPHORIBOSYLAMINE--GLYCINE LIGASE, CHLOROPLASTIC"/>
    <property type="match status" value="1"/>
</dbReference>
<dbReference type="InterPro" id="IPR037123">
    <property type="entry name" value="PRibGlycinamide_synth_C_sf"/>
</dbReference>
<evidence type="ECO:0000256" key="10">
    <source>
        <dbReference type="ARBA" id="ARBA00023211"/>
    </source>
</evidence>
<dbReference type="InterPro" id="IPR013815">
    <property type="entry name" value="ATP_grasp_subdomain_1"/>
</dbReference>
<dbReference type="Gene3D" id="3.40.50.1970">
    <property type="match status" value="1"/>
</dbReference>
<gene>
    <name evidence="13" type="primary">purE</name>
    <name evidence="12" type="synonym">purD</name>
    <name evidence="16" type="ORF">GF1_13950</name>
</gene>
<comment type="similarity">
    <text evidence="13">Belongs to the AIR carboxylase family. Class I subfamily.</text>
</comment>
<dbReference type="RefSeq" id="WP_267928897.1">
    <property type="nucleotide sequence ID" value="NZ_AP024233.1"/>
</dbReference>
<evidence type="ECO:0000256" key="7">
    <source>
        <dbReference type="ARBA" id="ARBA00022755"/>
    </source>
</evidence>
<dbReference type="InterPro" id="IPR011761">
    <property type="entry name" value="ATP-grasp"/>
</dbReference>
<dbReference type="Gene3D" id="3.90.600.10">
    <property type="entry name" value="Phosphoribosylglycinamide synthetase, C-terminal domain"/>
    <property type="match status" value="1"/>
</dbReference>
<comment type="function">
    <text evidence="13">Catalyzes the conversion of N5-carboxyaminoimidazole ribonucleotide (N5-CAIR) to 4-carboxy-5-aminoimidazole ribonucleotide (CAIR).</text>
</comment>
<evidence type="ECO:0000256" key="1">
    <source>
        <dbReference type="ARBA" id="ARBA00001936"/>
    </source>
</evidence>
<evidence type="ECO:0000256" key="11">
    <source>
        <dbReference type="ARBA" id="ARBA00038345"/>
    </source>
</evidence>
<dbReference type="InterPro" id="IPR033747">
    <property type="entry name" value="PurE_ClassI"/>
</dbReference>
<sequence>MKVLVIGSGGREHALVWKLRQSEKVKQIYCAPGNAGIRRQADCIDIAANDLQGLLAFALKEKIDLTVVGPEDPLTLGIVDLFEENGLRIFGPSKQAAELEGSKVFTKNFLKKYNIPSASYKVFTKRGAARKYIDKIGAPCVVKADGLAAGKGVIVAHTKAEAKKAVDLIMKDKAFGEAGNQVIIEEFLTGEEASFIAFTDGKTVLPLPSSQDHKAIFEGDRGPNTGGMGAYSPAPVVTRELEMRIMNEVMLPTIRGMEAEGRPYKGMLYAGMMINGDRMDVLEFNCRFGDPECQPLMMRLKSDLVEIFEAAIDERLEEVELEIDPRPAVCVVMASQGYPGKYVTGKPITGFVKASHMKNVMVFHAGTAIKNRRTVTAGGRVLGVTAIGQDIASAIKTAYEAVGVIHWDGCYYRRDIGYKALQRMRKKDAPAVAIVMGSDSDLPVMEAAADFLSSVDIKHKLMISSAHRTPDAAASFAKNARDEGIKVIIAGAGMAAHLAGVLASHTTLPVIGVPIDASPLNGLDALLSTVQMPPGIPVATMGIGKAGARNAAVLAARILGLEDQKIAAALEQFSREMAEQVSRKNEALGR</sequence>
<dbReference type="GO" id="GO:0046872">
    <property type="term" value="F:metal ion binding"/>
    <property type="evidence" value="ECO:0007669"/>
    <property type="project" value="UniProtKB-KW"/>
</dbReference>
<dbReference type="PANTHER" id="PTHR43472">
    <property type="entry name" value="PHOSPHORIBOSYLAMINE--GLYCINE LIGASE"/>
    <property type="match status" value="1"/>
</dbReference>
<dbReference type="HAMAP" id="MF_00138">
    <property type="entry name" value="GARS"/>
    <property type="match status" value="1"/>
</dbReference>
<dbReference type="GO" id="GO:0034023">
    <property type="term" value="F:5-(carboxyamino)imidazole ribonucleotide mutase activity"/>
    <property type="evidence" value="ECO:0007669"/>
    <property type="project" value="UniProtKB-UniRule"/>
</dbReference>
<dbReference type="InterPro" id="IPR020561">
    <property type="entry name" value="PRibGlycinamid_synth_ATP-grasp"/>
</dbReference>
<reference evidence="16" key="1">
    <citation type="submission" date="2020-12" db="EMBL/GenBank/DDBJ databases">
        <title>Desulfobium dissulfuricans gen. nov., sp. nov., a novel mesophilic, sulfate-reducing bacterium isolated from a deep-sea hydrothermal vent.</title>
        <authorList>
            <person name="Hashimoto Y."/>
            <person name="Tame A."/>
            <person name="Sawayama S."/>
            <person name="Miyazaki J."/>
            <person name="Takai K."/>
            <person name="Nakagawa S."/>
        </authorList>
    </citation>
    <scope>NUCLEOTIDE SEQUENCE</scope>
    <source>
        <strain evidence="16">GF1</strain>
    </source>
</reference>
<dbReference type="FunFam" id="3.40.50.20:FF:000006">
    <property type="entry name" value="Phosphoribosylamine--glycine ligase, chloroplastic"/>
    <property type="match status" value="1"/>
</dbReference>
<dbReference type="EC" id="5.4.99.18" evidence="13"/>
<dbReference type="InterPro" id="IPR020562">
    <property type="entry name" value="PRibGlycinamide_synth_N"/>
</dbReference>
<keyword evidence="17" id="KW-1185">Reference proteome</keyword>
<comment type="cofactor">
    <cofactor evidence="1">
        <name>Mn(2+)</name>
        <dbReference type="ChEBI" id="CHEBI:29035"/>
    </cofactor>
</comment>
<keyword evidence="7 12" id="KW-0658">Purine biosynthesis</keyword>
<dbReference type="SMART" id="SM01209">
    <property type="entry name" value="GARS_A"/>
    <property type="match status" value="1"/>
</dbReference>
<dbReference type="EMBL" id="AP024233">
    <property type="protein sequence ID" value="BCO09019.1"/>
    <property type="molecule type" value="Genomic_DNA"/>
</dbReference>
<feature type="domain" description="ATP-grasp" evidence="15">
    <location>
        <begin position="107"/>
        <end position="313"/>
    </location>
</feature>
<keyword evidence="10" id="KW-0464">Manganese</keyword>
<dbReference type="SMART" id="SM01210">
    <property type="entry name" value="GARS_C"/>
    <property type="match status" value="1"/>
</dbReference>
<keyword evidence="5" id="KW-0479">Metal-binding</keyword>
<dbReference type="GO" id="GO:0009113">
    <property type="term" value="P:purine nucleobase biosynthetic process"/>
    <property type="evidence" value="ECO:0007669"/>
    <property type="project" value="InterPro"/>
</dbReference>
<feature type="binding site" evidence="13">
    <location>
        <position position="468"/>
    </location>
    <ligand>
        <name>substrate</name>
    </ligand>
</feature>
<dbReference type="Gene3D" id="3.30.1490.20">
    <property type="entry name" value="ATP-grasp fold, A domain"/>
    <property type="match status" value="1"/>
</dbReference>
<dbReference type="PROSITE" id="PS50975">
    <property type="entry name" value="ATP_GRASP"/>
    <property type="match status" value="1"/>
</dbReference>
<accession>A0A915XHT0</accession>
<dbReference type="SUPFAM" id="SSF56059">
    <property type="entry name" value="Glutathione synthetase ATP-binding domain-like"/>
    <property type="match status" value="1"/>
</dbReference>
<dbReference type="SUPFAM" id="SSF52255">
    <property type="entry name" value="N5-CAIR mutase (phosphoribosylaminoimidazole carboxylase, PurE)"/>
    <property type="match status" value="1"/>
</dbReference>
<dbReference type="NCBIfam" id="TIGR00877">
    <property type="entry name" value="purD"/>
    <property type="match status" value="1"/>
</dbReference>
<evidence type="ECO:0000313" key="17">
    <source>
        <dbReference type="Proteomes" id="UP001063350"/>
    </source>
</evidence>
<keyword evidence="6 14" id="KW-0547">Nucleotide-binding</keyword>
<keyword evidence="4 12" id="KW-0436">Ligase</keyword>
<evidence type="ECO:0000259" key="15">
    <source>
        <dbReference type="PROSITE" id="PS50975"/>
    </source>
</evidence>
<dbReference type="KEGG" id="ddu:GF1_13950"/>
<dbReference type="FunFam" id="3.90.600.10:FF:000001">
    <property type="entry name" value="Trifunctional purine biosynthetic protein adenosine-3"/>
    <property type="match status" value="1"/>
</dbReference>
<dbReference type="InterPro" id="IPR020560">
    <property type="entry name" value="PRibGlycinamide_synth_C-dom"/>
</dbReference>
<evidence type="ECO:0000256" key="14">
    <source>
        <dbReference type="PROSITE-ProRule" id="PRU00409"/>
    </source>
</evidence>
<evidence type="ECO:0000256" key="4">
    <source>
        <dbReference type="ARBA" id="ARBA00022598"/>
    </source>
</evidence>
<dbReference type="GO" id="GO:0004637">
    <property type="term" value="F:phosphoribosylamine-glycine ligase activity"/>
    <property type="evidence" value="ECO:0007669"/>
    <property type="project" value="UniProtKB-UniRule"/>
</dbReference>
<dbReference type="Pfam" id="PF00731">
    <property type="entry name" value="AIRC"/>
    <property type="match status" value="1"/>
</dbReference>
<evidence type="ECO:0000256" key="8">
    <source>
        <dbReference type="ARBA" id="ARBA00022840"/>
    </source>
</evidence>
<feature type="binding site" evidence="13">
    <location>
        <position position="438"/>
    </location>
    <ligand>
        <name>substrate</name>
    </ligand>
</feature>
<evidence type="ECO:0000256" key="13">
    <source>
        <dbReference type="HAMAP-Rule" id="MF_01929"/>
    </source>
</evidence>
<comment type="pathway">
    <text evidence="3 12">Purine metabolism; IMP biosynthesis via de novo pathway; N(1)-(5-phospho-D-ribosyl)glycinamide from 5-phospho-alpha-D-ribose 1-diphosphate: step 2/2.</text>
</comment>
<dbReference type="SUPFAM" id="SSF51246">
    <property type="entry name" value="Rudiment single hybrid motif"/>
    <property type="match status" value="1"/>
</dbReference>
<dbReference type="Proteomes" id="UP001063350">
    <property type="component" value="Chromosome"/>
</dbReference>
<evidence type="ECO:0000256" key="2">
    <source>
        <dbReference type="ARBA" id="ARBA00001946"/>
    </source>
</evidence>
<evidence type="ECO:0000256" key="12">
    <source>
        <dbReference type="HAMAP-Rule" id="MF_00138"/>
    </source>
</evidence>
<dbReference type="InterPro" id="IPR020559">
    <property type="entry name" value="PRibGlycinamide_synth_CS"/>
</dbReference>
<dbReference type="GO" id="GO:0005524">
    <property type="term" value="F:ATP binding"/>
    <property type="evidence" value="ECO:0007669"/>
    <property type="project" value="UniProtKB-UniRule"/>
</dbReference>
<evidence type="ECO:0000313" key="16">
    <source>
        <dbReference type="EMBL" id="BCO09019.1"/>
    </source>
</evidence>
<protein>
    <recommendedName>
        <fullName evidence="12 13">Multifunctional fusion protein</fullName>
    </recommendedName>
    <domain>
        <recommendedName>
            <fullName evidence="12">Phosphoribosylamine--glycine ligase</fullName>
            <ecNumber evidence="12">6.3.4.13</ecNumber>
        </recommendedName>
        <alternativeName>
            <fullName evidence="12">GARS</fullName>
        </alternativeName>
        <alternativeName>
            <fullName evidence="12">Glycinamide ribonucleotide synthetase</fullName>
        </alternativeName>
        <alternativeName>
            <fullName evidence="12">Phosphoribosylglycinamide synthetase</fullName>
        </alternativeName>
    </domain>
    <domain>
        <recommendedName>
            <fullName evidence="13">N5-carboxyaminoimidazole ribonucleotide mutase</fullName>
            <shortName evidence="13">N5-CAIR mutase</shortName>
            <ecNumber evidence="13">5.4.99.18</ecNumber>
        </recommendedName>
        <alternativeName>
            <fullName evidence="13">5-(carboxyamino)imidazole ribonucleotide mutase</fullName>
        </alternativeName>
    </domain>
</protein>
<evidence type="ECO:0000256" key="3">
    <source>
        <dbReference type="ARBA" id="ARBA00005174"/>
    </source>
</evidence>
<evidence type="ECO:0000256" key="5">
    <source>
        <dbReference type="ARBA" id="ARBA00022723"/>
    </source>
</evidence>
<dbReference type="EC" id="6.3.4.13" evidence="12"/>
<dbReference type="FunFam" id="3.30.1490.20:FF:000006">
    <property type="entry name" value="phosphoribosylamine--glycine ligase, chloroplastic-like"/>
    <property type="match status" value="1"/>
</dbReference>
<organism evidence="16 17">
    <name type="scientific">Desulfolithobacter dissulfuricans</name>
    <dbReference type="NCBI Taxonomy" id="2795293"/>
    <lineage>
        <taxon>Bacteria</taxon>
        <taxon>Pseudomonadati</taxon>
        <taxon>Thermodesulfobacteriota</taxon>
        <taxon>Desulfobulbia</taxon>
        <taxon>Desulfobulbales</taxon>
        <taxon>Desulfobulbaceae</taxon>
        <taxon>Desulfolithobacter</taxon>
    </lineage>
</organism>
<proteinExistence type="inferred from homology"/>
<comment type="catalytic activity">
    <reaction evidence="13">
        <text>5-carboxyamino-1-(5-phospho-D-ribosyl)imidazole + H(+) = 5-amino-1-(5-phospho-D-ribosyl)imidazole-4-carboxylate</text>
        <dbReference type="Rhea" id="RHEA:13193"/>
        <dbReference type="ChEBI" id="CHEBI:15378"/>
        <dbReference type="ChEBI" id="CHEBI:58730"/>
        <dbReference type="ChEBI" id="CHEBI:77657"/>
        <dbReference type="EC" id="5.4.99.18"/>
    </reaction>
</comment>
<dbReference type="Gene3D" id="3.30.470.20">
    <property type="entry name" value="ATP-grasp fold, B domain"/>
    <property type="match status" value="1"/>
</dbReference>
<dbReference type="FunFam" id="3.30.470.20:FF:000031">
    <property type="entry name" value="Phosphoribosylamine--glycine ligase"/>
    <property type="match status" value="1"/>
</dbReference>
<dbReference type="Pfam" id="PF02844">
    <property type="entry name" value="GARS_N"/>
    <property type="match status" value="1"/>
</dbReference>
<evidence type="ECO:0000256" key="6">
    <source>
        <dbReference type="ARBA" id="ARBA00022741"/>
    </source>
</evidence>
<dbReference type="PROSITE" id="PS00184">
    <property type="entry name" value="GARS"/>
    <property type="match status" value="1"/>
</dbReference>
<comment type="similarity">
    <text evidence="11 12">Belongs to the GARS family.</text>
</comment>
<keyword evidence="13" id="KW-0413">Isomerase</keyword>